<sequence length="120" mass="12480">MKWACGSGTAELGTRLRVVRGHAGGSDASGARPGWFQTSDGEQRSASRGIPVASGAQPRWFRTSDARPAGRSDGERCAARGEEGSKEHDLRCRAACGPAEPSDGDRPEGKRIGADAGARS</sequence>
<gene>
    <name evidence="2" type="ORF">CB5_LOCUS26644</name>
</gene>
<feature type="region of interest" description="Disordered" evidence="1">
    <location>
        <begin position="22"/>
        <end position="120"/>
    </location>
</feature>
<accession>A0A6V7QJZ3</accession>
<feature type="compositionally biased region" description="Polar residues" evidence="1">
    <location>
        <begin position="36"/>
        <end position="46"/>
    </location>
</feature>
<organism evidence="2">
    <name type="scientific">Ananas comosus var. bracteatus</name>
    <name type="common">red pineapple</name>
    <dbReference type="NCBI Taxonomy" id="296719"/>
    <lineage>
        <taxon>Eukaryota</taxon>
        <taxon>Viridiplantae</taxon>
        <taxon>Streptophyta</taxon>
        <taxon>Embryophyta</taxon>
        <taxon>Tracheophyta</taxon>
        <taxon>Spermatophyta</taxon>
        <taxon>Magnoliopsida</taxon>
        <taxon>Liliopsida</taxon>
        <taxon>Poales</taxon>
        <taxon>Bromeliaceae</taxon>
        <taxon>Bromelioideae</taxon>
        <taxon>Ananas</taxon>
    </lineage>
</organism>
<dbReference type="AlphaFoldDB" id="A0A6V7QJZ3"/>
<feature type="compositionally biased region" description="Basic and acidic residues" evidence="1">
    <location>
        <begin position="62"/>
        <end position="92"/>
    </location>
</feature>
<reference evidence="2" key="1">
    <citation type="submission" date="2020-07" db="EMBL/GenBank/DDBJ databases">
        <authorList>
            <person name="Lin J."/>
        </authorList>
    </citation>
    <scope>NUCLEOTIDE SEQUENCE</scope>
</reference>
<name>A0A6V7QJZ3_ANACO</name>
<feature type="compositionally biased region" description="Basic and acidic residues" evidence="1">
    <location>
        <begin position="103"/>
        <end position="113"/>
    </location>
</feature>
<protein>
    <submittedName>
        <fullName evidence="2">Uncharacterized protein</fullName>
    </submittedName>
</protein>
<dbReference type="EMBL" id="LR862136">
    <property type="protein sequence ID" value="CAD1843433.1"/>
    <property type="molecule type" value="Genomic_DNA"/>
</dbReference>
<evidence type="ECO:0000313" key="2">
    <source>
        <dbReference type="EMBL" id="CAD1843433.1"/>
    </source>
</evidence>
<evidence type="ECO:0000256" key="1">
    <source>
        <dbReference type="SAM" id="MobiDB-lite"/>
    </source>
</evidence>
<proteinExistence type="predicted"/>